<comment type="subcellular location">
    <subcellularLocation>
        <location evidence="2">Cytoplasm</location>
    </subcellularLocation>
</comment>
<dbReference type="GO" id="GO:0019478">
    <property type="term" value="P:D-amino acid catabolic process"/>
    <property type="evidence" value="ECO:0007669"/>
    <property type="project" value="UniProtKB-UniRule"/>
</dbReference>
<dbReference type="OrthoDB" id="9801395at2"/>
<dbReference type="SUPFAM" id="SSF69500">
    <property type="entry name" value="DTD-like"/>
    <property type="match status" value="1"/>
</dbReference>
<reference evidence="3 4" key="1">
    <citation type="submission" date="2015-01" db="EMBL/GenBank/DDBJ databases">
        <authorList>
            <person name="MANFREDI Pablo"/>
        </authorList>
    </citation>
    <scope>NUCLEOTIDE SEQUENCE [LARGE SCALE GENOMIC DNA]</scope>
    <source>
        <strain evidence="3 4">Ccy74</strain>
    </source>
</reference>
<evidence type="ECO:0000313" key="3">
    <source>
        <dbReference type="EMBL" id="CEN41790.1"/>
    </source>
</evidence>
<protein>
    <recommendedName>
        <fullName evidence="2">D-aminoacyl-tRNA deacylase</fullName>
        <shortName evidence="2">DTD</shortName>
        <ecNumber evidence="2">3.1.1.96</ecNumber>
    </recommendedName>
    <alternativeName>
        <fullName evidence="2">Gly-tRNA(Ala) deacylase</fullName>
        <ecNumber evidence="2">3.1.1.-</ecNumber>
    </alternativeName>
</protein>
<dbReference type="EMBL" id="CDOG01000078">
    <property type="protein sequence ID" value="CEN41790.1"/>
    <property type="molecule type" value="Genomic_DNA"/>
</dbReference>
<sequence>MRIVIQRVLEASVVIENKVTSKIDKGLLILVGIEEADTDEDVKWLSLKVVNLRIFDDENGVMNLSVKDIDGEIIVVSQFTLHASTKKGNRPSYIKAAKPDISIPLYERFVSQLKNDLGKEIGTGEFGADMKVSLCNDGPVTIIIDTKNKE</sequence>
<evidence type="ECO:0000256" key="2">
    <source>
        <dbReference type="HAMAP-Rule" id="MF_00518"/>
    </source>
</evidence>
<dbReference type="GO" id="GO:0106026">
    <property type="term" value="F:Gly-tRNA(Ala) deacylase activity"/>
    <property type="evidence" value="ECO:0007669"/>
    <property type="project" value="UniProtKB-UniRule"/>
</dbReference>
<evidence type="ECO:0000313" key="4">
    <source>
        <dbReference type="Proteomes" id="UP000038083"/>
    </source>
</evidence>
<keyword evidence="2" id="KW-0963">Cytoplasm</keyword>
<dbReference type="GO" id="GO:0051500">
    <property type="term" value="F:D-tyrosyl-tRNA(Tyr) deacylase activity"/>
    <property type="evidence" value="ECO:0007669"/>
    <property type="project" value="TreeGrafter"/>
</dbReference>
<dbReference type="HAMAP" id="MF_00518">
    <property type="entry name" value="Deacylase_Dtd"/>
    <property type="match status" value="1"/>
</dbReference>
<comment type="similarity">
    <text evidence="1 2">Belongs to the DTD family.</text>
</comment>
<dbReference type="FunFam" id="3.50.80.10:FF:000001">
    <property type="entry name" value="D-aminoacyl-tRNA deacylase"/>
    <property type="match status" value="1"/>
</dbReference>
<keyword evidence="2" id="KW-0694">RNA-binding</keyword>
<dbReference type="GO" id="GO:0043908">
    <property type="term" value="F:Ser(Gly)-tRNA(Ala) hydrolase activity"/>
    <property type="evidence" value="ECO:0007669"/>
    <property type="project" value="UniProtKB-UniRule"/>
</dbReference>
<dbReference type="PANTHER" id="PTHR10472">
    <property type="entry name" value="D-TYROSYL-TRNA TYR DEACYLASE"/>
    <property type="match status" value="1"/>
</dbReference>
<organism evidence="3 4">
    <name type="scientific">Capnocytophaga cynodegmi</name>
    <dbReference type="NCBI Taxonomy" id="28189"/>
    <lineage>
        <taxon>Bacteria</taxon>
        <taxon>Pseudomonadati</taxon>
        <taxon>Bacteroidota</taxon>
        <taxon>Flavobacteriia</taxon>
        <taxon>Flavobacteriales</taxon>
        <taxon>Flavobacteriaceae</taxon>
        <taxon>Capnocytophaga</taxon>
    </lineage>
</organism>
<dbReference type="Pfam" id="PF02580">
    <property type="entry name" value="Tyr_Deacylase"/>
    <property type="match status" value="1"/>
</dbReference>
<dbReference type="Proteomes" id="UP000038083">
    <property type="component" value="Unassembled WGS sequence"/>
</dbReference>
<dbReference type="RefSeq" id="WP_018279873.1">
    <property type="nucleotide sequence ID" value="NZ_CDOF01000001.1"/>
</dbReference>
<dbReference type="PANTHER" id="PTHR10472:SF5">
    <property type="entry name" value="D-AMINOACYL-TRNA DEACYLASE 1"/>
    <property type="match status" value="1"/>
</dbReference>
<proteinExistence type="inferred from homology"/>
<dbReference type="AlphaFoldDB" id="A0A0B7H8V0"/>
<dbReference type="EC" id="3.1.1.96" evidence="2"/>
<keyword evidence="2" id="KW-0820">tRNA-binding</keyword>
<comment type="function">
    <text evidence="2">An aminoacyl-tRNA editing enzyme that deacylates mischarged D-aminoacyl-tRNAs. Also deacylates mischarged glycyl-tRNA(Ala), protecting cells against glycine mischarging by AlaRS. Acts via tRNA-based rather than protein-based catalysis; rejects L-amino acids rather than detecting D-amino acids in the active site. By recycling D-aminoacyl-tRNA to D-amino acids and free tRNA molecules, this enzyme counteracts the toxicity associated with the formation of D-aminoacyl-tRNA entities in vivo and helps enforce protein L-homochirality.</text>
</comment>
<dbReference type="GO" id="GO:0005737">
    <property type="term" value="C:cytoplasm"/>
    <property type="evidence" value="ECO:0007669"/>
    <property type="project" value="UniProtKB-SubCell"/>
</dbReference>
<dbReference type="Gene3D" id="3.50.80.10">
    <property type="entry name" value="D-tyrosyl-tRNA(Tyr) deacylase"/>
    <property type="match status" value="1"/>
</dbReference>
<accession>A0A0B7H8V0</accession>
<comment type="domain">
    <text evidence="2">A Gly-cisPro motif from one monomer fits into the active site of the other monomer to allow specific chiral rejection of L-amino acids.</text>
</comment>
<comment type="subunit">
    <text evidence="2">Homodimer.</text>
</comment>
<dbReference type="EC" id="3.1.1.-" evidence="2"/>
<dbReference type="InterPro" id="IPR003732">
    <property type="entry name" value="Daa-tRNA_deacyls_DTD"/>
</dbReference>
<dbReference type="CDD" id="cd00563">
    <property type="entry name" value="Dtyr_deacylase"/>
    <property type="match status" value="1"/>
</dbReference>
<dbReference type="NCBIfam" id="TIGR00256">
    <property type="entry name" value="D-aminoacyl-tRNA deacylase"/>
    <property type="match status" value="1"/>
</dbReference>
<comment type="catalytic activity">
    <reaction evidence="2">
        <text>glycyl-tRNA(Ala) + H2O = tRNA(Ala) + glycine + H(+)</text>
        <dbReference type="Rhea" id="RHEA:53744"/>
        <dbReference type="Rhea" id="RHEA-COMP:9657"/>
        <dbReference type="Rhea" id="RHEA-COMP:13640"/>
        <dbReference type="ChEBI" id="CHEBI:15377"/>
        <dbReference type="ChEBI" id="CHEBI:15378"/>
        <dbReference type="ChEBI" id="CHEBI:57305"/>
        <dbReference type="ChEBI" id="CHEBI:78442"/>
        <dbReference type="ChEBI" id="CHEBI:78522"/>
    </reaction>
</comment>
<gene>
    <name evidence="2 3" type="primary">dtd</name>
    <name evidence="3" type="ORF">CCYN74_80027</name>
</gene>
<dbReference type="GO" id="GO:0000049">
    <property type="term" value="F:tRNA binding"/>
    <property type="evidence" value="ECO:0007669"/>
    <property type="project" value="UniProtKB-UniRule"/>
</dbReference>
<keyword evidence="2 3" id="KW-0378">Hydrolase</keyword>
<feature type="short sequence motif" description="Gly-cisPro motif, important for rejection of L-amino acids" evidence="2">
    <location>
        <begin position="138"/>
        <end position="139"/>
    </location>
</feature>
<dbReference type="InterPro" id="IPR023509">
    <property type="entry name" value="DTD-like_sf"/>
</dbReference>
<evidence type="ECO:0000256" key="1">
    <source>
        <dbReference type="ARBA" id="ARBA00009673"/>
    </source>
</evidence>
<comment type="catalytic activity">
    <reaction evidence="2">
        <text>a D-aminoacyl-tRNA + H2O = a tRNA + a D-alpha-amino acid + H(+)</text>
        <dbReference type="Rhea" id="RHEA:13953"/>
        <dbReference type="Rhea" id="RHEA-COMP:10123"/>
        <dbReference type="Rhea" id="RHEA-COMP:10124"/>
        <dbReference type="ChEBI" id="CHEBI:15377"/>
        <dbReference type="ChEBI" id="CHEBI:15378"/>
        <dbReference type="ChEBI" id="CHEBI:59871"/>
        <dbReference type="ChEBI" id="CHEBI:78442"/>
        <dbReference type="ChEBI" id="CHEBI:79333"/>
        <dbReference type="EC" id="3.1.1.96"/>
    </reaction>
</comment>
<name>A0A0B7H8V0_9FLAO</name>